<evidence type="ECO:0000313" key="2">
    <source>
        <dbReference type="Proteomes" id="UP000677913"/>
    </source>
</evidence>
<dbReference type="Proteomes" id="UP000677913">
    <property type="component" value="Unassembled WGS sequence"/>
</dbReference>
<comment type="caution">
    <text evidence="1">The sequence shown here is derived from an EMBL/GenBank/DDBJ whole genome shotgun (WGS) entry which is preliminary data.</text>
</comment>
<accession>A0A8J7WVS0</accession>
<sequence length="101" mass="10881">MSVQGQWKLLVNTPMGDQRFTAVLHDEDGIVTGTMTNDANGLTAEVFDGHSSGDALEFKMNLKQMRMTLAFAVSVAGDELEGKVKAGMFGKFKVRGERAAA</sequence>
<dbReference type="RefSeq" id="WP_211472189.1">
    <property type="nucleotide sequence ID" value="NZ_JAGSXH010000194.1"/>
</dbReference>
<reference evidence="1" key="1">
    <citation type="submission" date="2021-04" db="EMBL/GenBank/DDBJ databases">
        <title>Genome based classification of Actinospica acidithermotolerans sp. nov., an actinobacterium isolated from an Indonesian hot spring.</title>
        <authorList>
            <person name="Kusuma A.B."/>
            <person name="Putra K.E."/>
            <person name="Nafisah S."/>
            <person name="Loh J."/>
            <person name="Nouioui I."/>
            <person name="Goodfellow M."/>
        </authorList>
    </citation>
    <scope>NUCLEOTIDE SEQUENCE</scope>
    <source>
        <strain evidence="1">DSM 45618</strain>
    </source>
</reference>
<name>A0A8J7WVS0_9ACTN</name>
<keyword evidence="2" id="KW-1185">Reference proteome</keyword>
<gene>
    <name evidence="1" type="ORF">KGA66_27345</name>
</gene>
<protein>
    <submittedName>
        <fullName evidence="1">Uncharacterized protein</fullName>
    </submittedName>
</protein>
<proteinExistence type="predicted"/>
<organism evidence="1 2">
    <name type="scientific">Actinocrinis puniceicyclus</name>
    <dbReference type="NCBI Taxonomy" id="977794"/>
    <lineage>
        <taxon>Bacteria</taxon>
        <taxon>Bacillati</taxon>
        <taxon>Actinomycetota</taxon>
        <taxon>Actinomycetes</taxon>
        <taxon>Catenulisporales</taxon>
        <taxon>Actinospicaceae</taxon>
        <taxon>Actinocrinis</taxon>
    </lineage>
</organism>
<dbReference type="AlphaFoldDB" id="A0A8J7WVS0"/>
<evidence type="ECO:0000313" key="1">
    <source>
        <dbReference type="EMBL" id="MBS2966782.1"/>
    </source>
</evidence>
<dbReference type="EMBL" id="JAGSXH010000194">
    <property type="protein sequence ID" value="MBS2966782.1"/>
    <property type="molecule type" value="Genomic_DNA"/>
</dbReference>